<protein>
    <submittedName>
        <fullName evidence="4">T9SS sorting signal type C domain-containing protein</fullName>
    </submittedName>
</protein>
<keyword evidence="1" id="KW-0645">Protease</keyword>
<dbReference type="NCBIfam" id="NF033708">
    <property type="entry name" value="T9SS_Cterm_ChiA"/>
    <property type="match status" value="1"/>
</dbReference>
<sequence length="776" mass="81435">MDIFLIAPNGSQIELSTDNGGNGNNYTATFQTAGAALPTGDSTINGTFAPEQAFSVLTGAATGTWTLRVVDDAADDFGTINSWGITFDSRTCPLTYSWTSTPSGFTSSIQNPTGVFPIVATTYAVTATNIYGCTASTTTASVAVNSRPTASVISGSAAICSGSPTNIAVAITGGTSPFTVVYTGGTASSYISGTNISVAPTSTTTYTITSVTDANGCVGTGNSGSAVVTIDTTTSTDGGATWSNGTPTASKSVIFDGGTGTIGANFAGCSLRLTNNASVTVASGFNVTLEGRVTVDAGSTFTFNNNSNLLQNNTLTNSGNIVVQRNSSALKRLDYTLWSSPVTGQGLYAFSPLTFSTRFYQYLTATNVYSNSLGFAITGLDANGVNGTDSNNVQFATAKGYLIRMPWNHPTAPAVWNGQFTGIPNNGNLTFAMTTGFNAVGNPYPSRINVHNFIDDNAAISGTLYFWRKTNDNAATSYATLTKTAYVANGAAGGDTGTGFFPTGGSQEQNWVINVGQGFIVEATSSTNLSFTNSMRRSSNADQFFRNADTIESVNNGLYWLNLTDATGVFSQMAVGYSSEGTLGFDRGIDGANINNEFYLTSLIGTEEYAIQGRPDFDASDIVPLSYKAVTAGNYTISIDHTAGGFSAGTQPIYLKDNLTTTVHDLTASNYTFTSQAGTFNNRFEVVYQSALNTDNPTFNANQVIVYKNEVNDFVINSGNVVMASVKVFDIRGRLLLERKDINASQTTLTVGMANEVLLVQITSEDGVVVTKKVVR</sequence>
<feature type="domain" description="P/Homo B" evidence="3">
    <location>
        <begin position="1"/>
        <end position="94"/>
    </location>
</feature>
<gene>
    <name evidence="4" type="ORF">WFZ85_00930</name>
</gene>
<reference evidence="4 5" key="1">
    <citation type="submission" date="2024-03" db="EMBL/GenBank/DDBJ databases">
        <title>Two novel species of the genus Flavobacterium exhibiting potentially degradation of complex polysaccharides.</title>
        <authorList>
            <person name="Lian X."/>
        </authorList>
    </citation>
    <scope>NUCLEOTIDE SEQUENCE [LARGE SCALE GENOMIC DNA]</scope>
    <source>
        <strain evidence="5">j3</strain>
    </source>
</reference>
<accession>A0ABU9N0B0</accession>
<evidence type="ECO:0000259" key="3">
    <source>
        <dbReference type="PROSITE" id="PS51829"/>
    </source>
</evidence>
<comment type="caution">
    <text evidence="4">The sequence shown here is derived from an EMBL/GenBank/DDBJ whole genome shotgun (WGS) entry which is preliminary data.</text>
</comment>
<name>A0ABU9N0B0_9FLAO</name>
<proteinExistence type="predicted"/>
<keyword evidence="5" id="KW-1185">Reference proteome</keyword>
<evidence type="ECO:0000313" key="4">
    <source>
        <dbReference type="EMBL" id="MEM0541170.1"/>
    </source>
</evidence>
<dbReference type="Proteomes" id="UP001460072">
    <property type="component" value="Unassembled WGS sequence"/>
</dbReference>
<evidence type="ECO:0000256" key="1">
    <source>
        <dbReference type="ARBA" id="ARBA00022670"/>
    </source>
</evidence>
<dbReference type="Gene3D" id="2.60.120.260">
    <property type="entry name" value="Galactose-binding domain-like"/>
    <property type="match status" value="1"/>
</dbReference>
<dbReference type="InterPro" id="IPR008979">
    <property type="entry name" value="Galactose-bd-like_sf"/>
</dbReference>
<dbReference type="SUPFAM" id="SSF49785">
    <property type="entry name" value="Galactose-binding domain-like"/>
    <property type="match status" value="1"/>
</dbReference>
<dbReference type="RefSeq" id="WP_342694407.1">
    <property type="nucleotide sequence ID" value="NZ_JBCGDO010000001.1"/>
</dbReference>
<evidence type="ECO:0000313" key="5">
    <source>
        <dbReference type="Proteomes" id="UP001460072"/>
    </source>
</evidence>
<keyword evidence="2" id="KW-0378">Hydrolase</keyword>
<dbReference type="InterPro" id="IPR002884">
    <property type="entry name" value="P_dom"/>
</dbReference>
<evidence type="ECO:0000256" key="2">
    <source>
        <dbReference type="ARBA" id="ARBA00022801"/>
    </source>
</evidence>
<dbReference type="PROSITE" id="PS51829">
    <property type="entry name" value="P_HOMO_B"/>
    <property type="match status" value="1"/>
</dbReference>
<dbReference type="Pfam" id="PF01483">
    <property type="entry name" value="P_proprotein"/>
    <property type="match status" value="1"/>
</dbReference>
<dbReference type="EMBL" id="JBCGDO010000001">
    <property type="protein sequence ID" value="MEM0541170.1"/>
    <property type="molecule type" value="Genomic_DNA"/>
</dbReference>
<organism evidence="4 5">
    <name type="scientific">Flavobacterium aureirubrum</name>
    <dbReference type="NCBI Taxonomy" id="3133147"/>
    <lineage>
        <taxon>Bacteria</taxon>
        <taxon>Pseudomonadati</taxon>
        <taxon>Bacteroidota</taxon>
        <taxon>Flavobacteriia</taxon>
        <taxon>Flavobacteriales</taxon>
        <taxon>Flavobacteriaceae</taxon>
        <taxon>Flavobacterium</taxon>
    </lineage>
</organism>